<feature type="transmembrane region" description="Helical" evidence="9">
    <location>
        <begin position="64"/>
        <end position="85"/>
    </location>
</feature>
<keyword evidence="3 9" id="KW-0633">Potassium transport</keyword>
<dbReference type="Pfam" id="PF03814">
    <property type="entry name" value="KdpA"/>
    <property type="match status" value="1"/>
</dbReference>
<comment type="function">
    <text evidence="9">Part of the high-affinity ATP-driven potassium transport (or Kdp) system, which catalyzes the hydrolysis of ATP coupled with the electrogenic transport of potassium into the cytoplasm. This subunit binds the extracellular potassium ions and delivers the ions to the membrane domain of KdpB through an intramembrane tunnel.</text>
</comment>
<organism evidence="10 11">
    <name type="scientific">Niastella vici</name>
    <dbReference type="NCBI Taxonomy" id="1703345"/>
    <lineage>
        <taxon>Bacteria</taxon>
        <taxon>Pseudomonadati</taxon>
        <taxon>Bacteroidota</taxon>
        <taxon>Chitinophagia</taxon>
        <taxon>Chitinophagales</taxon>
        <taxon>Chitinophagaceae</taxon>
        <taxon>Niastella</taxon>
    </lineage>
</organism>
<dbReference type="HAMAP" id="MF_00275">
    <property type="entry name" value="KdpA"/>
    <property type="match status" value="1"/>
</dbReference>
<comment type="caution">
    <text evidence="10">The sequence shown here is derived from an EMBL/GenBank/DDBJ whole genome shotgun (WGS) entry which is preliminary data.</text>
</comment>
<evidence type="ECO:0000313" key="10">
    <source>
        <dbReference type="EMBL" id="OQP64096.1"/>
    </source>
</evidence>
<feature type="transmembrane region" description="Helical" evidence="9">
    <location>
        <begin position="541"/>
        <end position="565"/>
    </location>
</feature>
<dbReference type="PANTHER" id="PTHR30607">
    <property type="entry name" value="POTASSIUM-TRANSPORTING ATPASE A CHAIN"/>
    <property type="match status" value="1"/>
</dbReference>
<protein>
    <recommendedName>
        <fullName evidence="9">Potassium-transporting ATPase potassium-binding subunit</fullName>
    </recommendedName>
    <alternativeName>
        <fullName evidence="9">ATP phosphohydrolase [potassium-transporting] A chain</fullName>
    </alternativeName>
    <alternativeName>
        <fullName evidence="9">Potassium-binding and translocating subunit A</fullName>
    </alternativeName>
    <alternativeName>
        <fullName evidence="9">Potassium-translocating ATPase A chain</fullName>
    </alternativeName>
</protein>
<keyword evidence="11" id="KW-1185">Reference proteome</keyword>
<comment type="similarity">
    <text evidence="9">Belongs to the KdpA family.</text>
</comment>
<feature type="transmembrane region" description="Helical" evidence="9">
    <location>
        <begin position="251"/>
        <end position="274"/>
    </location>
</feature>
<evidence type="ECO:0000313" key="11">
    <source>
        <dbReference type="Proteomes" id="UP000192796"/>
    </source>
</evidence>
<evidence type="ECO:0000256" key="1">
    <source>
        <dbReference type="ARBA" id="ARBA00022448"/>
    </source>
</evidence>
<feature type="transmembrane region" description="Helical" evidence="9">
    <location>
        <begin position="373"/>
        <end position="400"/>
    </location>
</feature>
<dbReference type="STRING" id="1703345.A3860_22070"/>
<dbReference type="InterPro" id="IPR004623">
    <property type="entry name" value="KdpA"/>
</dbReference>
<dbReference type="NCBIfam" id="TIGR00680">
    <property type="entry name" value="kdpA"/>
    <property type="match status" value="1"/>
</dbReference>
<accession>A0A1V9G0T9</accession>
<feature type="transmembrane region" description="Helical" evidence="9">
    <location>
        <begin position="6"/>
        <end position="27"/>
    </location>
</feature>
<evidence type="ECO:0000256" key="9">
    <source>
        <dbReference type="HAMAP-Rule" id="MF_00275"/>
    </source>
</evidence>
<comment type="subcellular location">
    <subcellularLocation>
        <location evidence="9">Cell membrane</location>
        <topology evidence="9">Multi-pass membrane protein</topology>
    </subcellularLocation>
</comment>
<proteinExistence type="inferred from homology"/>
<dbReference type="EMBL" id="LVYD01000043">
    <property type="protein sequence ID" value="OQP64096.1"/>
    <property type="molecule type" value="Genomic_DNA"/>
</dbReference>
<dbReference type="PIRSF" id="PIRSF001294">
    <property type="entry name" value="K_ATPaseA"/>
    <property type="match status" value="1"/>
</dbReference>
<gene>
    <name evidence="9" type="primary">kdpA</name>
    <name evidence="10" type="ORF">A3860_22070</name>
</gene>
<feature type="transmembrane region" description="Helical" evidence="9">
    <location>
        <begin position="281"/>
        <end position="303"/>
    </location>
</feature>
<evidence type="ECO:0000256" key="4">
    <source>
        <dbReference type="ARBA" id="ARBA00022692"/>
    </source>
</evidence>
<evidence type="ECO:0000256" key="7">
    <source>
        <dbReference type="ARBA" id="ARBA00023065"/>
    </source>
</evidence>
<evidence type="ECO:0000256" key="8">
    <source>
        <dbReference type="ARBA" id="ARBA00023136"/>
    </source>
</evidence>
<dbReference type="OrthoDB" id="9763796at2"/>
<keyword evidence="6 9" id="KW-1133">Transmembrane helix</keyword>
<keyword evidence="4 9" id="KW-0812">Transmembrane</keyword>
<evidence type="ECO:0000256" key="5">
    <source>
        <dbReference type="ARBA" id="ARBA00022958"/>
    </source>
</evidence>
<keyword evidence="5 9" id="KW-0630">Potassium</keyword>
<feature type="transmembrane region" description="Helical" evidence="9">
    <location>
        <begin position="491"/>
        <end position="520"/>
    </location>
</feature>
<dbReference type="RefSeq" id="WP_081147277.1">
    <property type="nucleotide sequence ID" value="NZ_LVYD01000043.1"/>
</dbReference>
<dbReference type="Proteomes" id="UP000192796">
    <property type="component" value="Unassembled WGS sequence"/>
</dbReference>
<keyword evidence="7 9" id="KW-0406">Ion transport</keyword>
<evidence type="ECO:0000256" key="3">
    <source>
        <dbReference type="ARBA" id="ARBA00022538"/>
    </source>
</evidence>
<dbReference type="GO" id="GO:0008556">
    <property type="term" value="F:P-type potassium transmembrane transporter activity"/>
    <property type="evidence" value="ECO:0007669"/>
    <property type="project" value="InterPro"/>
</dbReference>
<keyword evidence="1 9" id="KW-0813">Transport</keyword>
<dbReference type="GO" id="GO:0030955">
    <property type="term" value="F:potassium ion binding"/>
    <property type="evidence" value="ECO:0007669"/>
    <property type="project" value="UniProtKB-UniRule"/>
</dbReference>
<reference evidence="10 11" key="1">
    <citation type="submission" date="2016-03" db="EMBL/GenBank/DDBJ databases">
        <title>Niastella vici sp. nov., isolated from farmland soil.</title>
        <authorList>
            <person name="Chen L."/>
            <person name="Wang D."/>
            <person name="Yang S."/>
            <person name="Wang G."/>
        </authorList>
    </citation>
    <scope>NUCLEOTIDE SEQUENCE [LARGE SCALE GENOMIC DNA]</scope>
    <source>
        <strain evidence="10 11">DJ57</strain>
    </source>
</reference>
<name>A0A1V9G0T9_9BACT</name>
<dbReference type="AlphaFoldDB" id="A0A1V9G0T9"/>
<feature type="transmembrane region" description="Helical" evidence="9">
    <location>
        <begin position="421"/>
        <end position="442"/>
    </location>
</feature>
<keyword evidence="8 9" id="KW-0472">Membrane</keyword>
<feature type="transmembrane region" description="Helical" evidence="9">
    <location>
        <begin position="128"/>
        <end position="154"/>
    </location>
</feature>
<sequence>MNTELFGVVIIFLFSVLLAFPLGKYIARVFKGERTITDFMSPLERLIFRLGGINPADPMNWKQFLKAMLSINLLWFVYAFFALIFQDKLPMNPDGNAGQTPDLAFNTAISFLVNCNLQHYSGESGLTYFTQLFVVTFLQFVSAATGIAAVVALYNGLREKTTNNLGNFWNLLVKSTTRILLPLSLVVGIVLAFNGTPASYDGKDTITTLQGDTVQVSRGPAAGMIAIKQLGTNGGGWFGANSAHPLENPNYFTNIIETIAIILIPIALVFALGFYINRKKLAYVIFGVMTFLCVLFIGLNVYFETKGNPEIDKMGIAQHIGNMEGKEVRFGSAATALWSVVTTSTSNGSVNGMHDSLMPLSGGVVLLDMMINALYGGVGVGLLNYYIFIIIAVFISGLMVGRTPEFMGHKVEAREVKIATLVWLLTAFLVKAGTALAAYMVAHHPDVAWAVKPSAWLNNPSYHGFSEMLYEFTSANANNGSGFEGLGDNNIFWNVTTGIVLILARFIPIIGPLAIVGLLANKKFIPESSGTLRTDSITFGAMTLAVIVIVNALSFFPALALGPLAEYFSIK</sequence>
<dbReference type="GO" id="GO:0005886">
    <property type="term" value="C:plasma membrane"/>
    <property type="evidence" value="ECO:0007669"/>
    <property type="project" value="UniProtKB-SubCell"/>
</dbReference>
<dbReference type="PANTHER" id="PTHR30607:SF2">
    <property type="entry name" value="POTASSIUM-TRANSPORTING ATPASE POTASSIUM-BINDING SUBUNIT"/>
    <property type="match status" value="1"/>
</dbReference>
<evidence type="ECO:0000256" key="2">
    <source>
        <dbReference type="ARBA" id="ARBA00022475"/>
    </source>
</evidence>
<comment type="subunit">
    <text evidence="9">The system is composed of three essential subunits: KdpA, KdpB and KdpC.</text>
</comment>
<feature type="transmembrane region" description="Helical" evidence="9">
    <location>
        <begin position="175"/>
        <end position="193"/>
    </location>
</feature>
<keyword evidence="2 9" id="KW-1003">Cell membrane</keyword>
<evidence type="ECO:0000256" key="6">
    <source>
        <dbReference type="ARBA" id="ARBA00022989"/>
    </source>
</evidence>